<dbReference type="FunFam" id="1.10.4020.10:FF:000001">
    <property type="entry name" value="zinc finger protein 263 isoform X1"/>
    <property type="match status" value="1"/>
</dbReference>
<evidence type="ECO:0000256" key="11">
    <source>
        <dbReference type="ARBA" id="ARBA00023125"/>
    </source>
</evidence>
<keyword evidence="8" id="KW-0862">Zinc</keyword>
<dbReference type="InterPro" id="IPR038269">
    <property type="entry name" value="SCAN_sf"/>
</dbReference>
<evidence type="ECO:0000259" key="16">
    <source>
        <dbReference type="PROSITE" id="PS50157"/>
    </source>
</evidence>
<dbReference type="GO" id="GO:0000978">
    <property type="term" value="F:RNA polymerase II cis-regulatory region sequence-specific DNA binding"/>
    <property type="evidence" value="ECO:0007669"/>
    <property type="project" value="TreeGrafter"/>
</dbReference>
<dbReference type="Bgee" id="ENSCPOG00000037659">
    <property type="expression patterns" value="Expressed in cerebellum and 12 other cell types or tissues"/>
</dbReference>
<reference evidence="18" key="2">
    <citation type="submission" date="2025-08" db="UniProtKB">
        <authorList>
            <consortium name="Ensembl"/>
        </authorList>
    </citation>
    <scope>IDENTIFICATION</scope>
    <source>
        <strain evidence="18">2N</strain>
    </source>
</reference>
<evidence type="ECO:0000256" key="5">
    <source>
        <dbReference type="ARBA" id="ARBA00022723"/>
    </source>
</evidence>
<evidence type="ECO:0008006" key="20">
    <source>
        <dbReference type="Google" id="ProtNLM"/>
    </source>
</evidence>
<dbReference type="PANTHER" id="PTHR23226">
    <property type="entry name" value="ZINC FINGER AND SCAN DOMAIN-CONTAINING"/>
    <property type="match status" value="1"/>
</dbReference>
<dbReference type="CTD" id="100101467"/>
<feature type="domain" description="C2H2-type" evidence="16">
    <location>
        <begin position="366"/>
        <end position="393"/>
    </location>
</feature>
<evidence type="ECO:0000256" key="14">
    <source>
        <dbReference type="PROSITE-ProRule" id="PRU00042"/>
    </source>
</evidence>
<dbReference type="SUPFAM" id="SSF57667">
    <property type="entry name" value="beta-beta-alpha zinc fingers"/>
    <property type="match status" value="5"/>
</dbReference>
<evidence type="ECO:0000256" key="15">
    <source>
        <dbReference type="PROSITE-ProRule" id="PRU00187"/>
    </source>
</evidence>
<feature type="domain" description="C2H2-type" evidence="16">
    <location>
        <begin position="422"/>
        <end position="449"/>
    </location>
</feature>
<keyword evidence="6" id="KW-0677">Repeat</keyword>
<evidence type="ECO:0000256" key="13">
    <source>
        <dbReference type="ARBA" id="ARBA00023242"/>
    </source>
</evidence>
<evidence type="ECO:0000256" key="1">
    <source>
        <dbReference type="ARBA" id="ARBA00003767"/>
    </source>
</evidence>
<reference evidence="19" key="1">
    <citation type="journal article" date="2011" name="Nature">
        <title>A high-resolution map of human evolutionary constraint using 29 mammals.</title>
        <authorList>
            <person name="Lindblad-Toh K."/>
            <person name="Garber M."/>
            <person name="Zuk O."/>
            <person name="Lin M.F."/>
            <person name="Parker B.J."/>
            <person name="Washietl S."/>
            <person name="Kheradpour P."/>
            <person name="Ernst J."/>
            <person name="Jordan G."/>
            <person name="Mauceli E."/>
            <person name="Ward L.D."/>
            <person name="Lowe C.B."/>
            <person name="Holloway A.K."/>
            <person name="Clamp M."/>
            <person name="Gnerre S."/>
            <person name="Alfoldi J."/>
            <person name="Beal K."/>
            <person name="Chang J."/>
            <person name="Clawson H."/>
            <person name="Cuff J."/>
            <person name="Di Palma F."/>
            <person name="Fitzgerald S."/>
            <person name="Flicek P."/>
            <person name="Guttman M."/>
            <person name="Hubisz M.J."/>
            <person name="Jaffe D.B."/>
            <person name="Jungreis I."/>
            <person name="Kent W.J."/>
            <person name="Kostka D."/>
            <person name="Lara M."/>
            <person name="Martins A.L."/>
            <person name="Massingham T."/>
            <person name="Moltke I."/>
            <person name="Raney B.J."/>
            <person name="Rasmussen M.D."/>
            <person name="Robinson J."/>
            <person name="Stark A."/>
            <person name="Vilella A.J."/>
            <person name="Wen J."/>
            <person name="Xie X."/>
            <person name="Zody M.C."/>
            <person name="Baldwin J."/>
            <person name="Bloom T."/>
            <person name="Chin C.W."/>
            <person name="Heiman D."/>
            <person name="Nicol R."/>
            <person name="Nusbaum C."/>
            <person name="Young S."/>
            <person name="Wilkinson J."/>
            <person name="Worley K.C."/>
            <person name="Kovar C.L."/>
            <person name="Muzny D.M."/>
            <person name="Gibbs R.A."/>
            <person name="Cree A."/>
            <person name="Dihn H.H."/>
            <person name="Fowler G."/>
            <person name="Jhangiani S."/>
            <person name="Joshi V."/>
            <person name="Lee S."/>
            <person name="Lewis L.R."/>
            <person name="Nazareth L.V."/>
            <person name="Okwuonu G."/>
            <person name="Santibanez J."/>
            <person name="Warren W.C."/>
            <person name="Mardis E.R."/>
            <person name="Weinstock G.M."/>
            <person name="Wilson R.K."/>
            <person name="Delehaunty K."/>
            <person name="Dooling D."/>
            <person name="Fronik C."/>
            <person name="Fulton L."/>
            <person name="Fulton B."/>
            <person name="Graves T."/>
            <person name="Minx P."/>
            <person name="Sodergren E."/>
            <person name="Birney E."/>
            <person name="Margulies E.H."/>
            <person name="Herrero J."/>
            <person name="Green E.D."/>
            <person name="Haussler D."/>
            <person name="Siepel A."/>
            <person name="Goldman N."/>
            <person name="Pollard K.S."/>
            <person name="Pedersen J.S."/>
            <person name="Lander E.S."/>
            <person name="Kellis M."/>
        </authorList>
    </citation>
    <scope>NUCLEOTIDE SEQUENCE [LARGE SCALE GENOMIC DNA]</scope>
    <source>
        <strain evidence="19">2N</strain>
    </source>
</reference>
<dbReference type="FunFam" id="3.30.160.60:FF:000800">
    <property type="entry name" value="zinc finger protein 181 isoform X2"/>
    <property type="match status" value="1"/>
</dbReference>
<dbReference type="InterPro" id="IPR013087">
    <property type="entry name" value="Znf_C2H2_type"/>
</dbReference>
<keyword evidence="13 15" id="KW-0539">Nucleus</keyword>
<dbReference type="PROSITE" id="PS50804">
    <property type="entry name" value="SCAN_BOX"/>
    <property type="match status" value="1"/>
</dbReference>
<dbReference type="Gene3D" id="3.30.160.60">
    <property type="entry name" value="Classic Zinc Finger"/>
    <property type="match status" value="10"/>
</dbReference>
<dbReference type="GO" id="GO:0000981">
    <property type="term" value="F:DNA-binding transcription factor activity, RNA polymerase II-specific"/>
    <property type="evidence" value="ECO:0007669"/>
    <property type="project" value="TreeGrafter"/>
</dbReference>
<dbReference type="InParanoid" id="A0A286XJ43"/>
<dbReference type="STRING" id="10141.ENSCPOP00000025431"/>
<evidence type="ECO:0000256" key="8">
    <source>
        <dbReference type="ARBA" id="ARBA00022833"/>
    </source>
</evidence>
<dbReference type="FunFam" id="3.30.160.60:FF:000352">
    <property type="entry name" value="zinc finger protein 3 homolog"/>
    <property type="match status" value="1"/>
</dbReference>
<feature type="domain" description="C2H2-type" evidence="16">
    <location>
        <begin position="338"/>
        <end position="365"/>
    </location>
</feature>
<dbReference type="FunFam" id="3.30.160.60:FF:001498">
    <property type="entry name" value="Zinc finger protein 404"/>
    <property type="match status" value="1"/>
</dbReference>
<comment type="function">
    <text evidence="1">May be involved in transcriptional regulation.</text>
</comment>
<keyword evidence="12" id="KW-0804">Transcription</keyword>
<accession>A0A286XJ43</accession>
<dbReference type="FunFam" id="3.30.160.60:FF:000737">
    <property type="entry name" value="Zinc finger protein 565"/>
    <property type="match status" value="2"/>
</dbReference>
<feature type="domain" description="C2H2-type" evidence="16">
    <location>
        <begin position="282"/>
        <end position="309"/>
    </location>
</feature>
<dbReference type="VEuPathDB" id="HostDB:ENSCPOG00000037659"/>
<keyword evidence="5" id="KW-0479">Metal-binding</keyword>
<keyword evidence="19" id="KW-1185">Reference proteome</keyword>
<dbReference type="AlphaFoldDB" id="A0A286XJ43"/>
<dbReference type="FunFam" id="3.30.160.60:FF:000496">
    <property type="entry name" value="Zinc finger with KRAB and SCAN domains 1"/>
    <property type="match status" value="1"/>
</dbReference>
<dbReference type="GeneID" id="100735015"/>
<dbReference type="PROSITE" id="PS00028">
    <property type="entry name" value="ZINC_FINGER_C2H2_1"/>
    <property type="match status" value="10"/>
</dbReference>
<dbReference type="EMBL" id="AAKN02020396">
    <property type="status" value="NOT_ANNOTATED_CDS"/>
    <property type="molecule type" value="Genomic_DNA"/>
</dbReference>
<dbReference type="PROSITE" id="PS50157">
    <property type="entry name" value="ZINC_FINGER_C2H2_2"/>
    <property type="match status" value="10"/>
</dbReference>
<evidence type="ECO:0000256" key="7">
    <source>
        <dbReference type="ARBA" id="ARBA00022771"/>
    </source>
</evidence>
<dbReference type="GeneTree" id="ENSGT00940000159965"/>
<evidence type="ECO:0000256" key="3">
    <source>
        <dbReference type="ARBA" id="ARBA00006991"/>
    </source>
</evidence>
<dbReference type="FunFam" id="3.30.160.60:FF:001298">
    <property type="entry name" value="zinc finger protein 23 isoform X1"/>
    <property type="match status" value="1"/>
</dbReference>
<dbReference type="KEGG" id="cpoc:100735015"/>
<evidence type="ECO:0000256" key="10">
    <source>
        <dbReference type="ARBA" id="ARBA00023015"/>
    </source>
</evidence>
<keyword evidence="11" id="KW-0238">DNA-binding</keyword>
<evidence type="ECO:0000256" key="9">
    <source>
        <dbReference type="ARBA" id="ARBA00022843"/>
    </source>
</evidence>
<evidence type="ECO:0000313" key="19">
    <source>
        <dbReference type="Proteomes" id="UP000005447"/>
    </source>
</evidence>
<organism evidence="18 19">
    <name type="scientific">Cavia porcellus</name>
    <name type="common">Guinea pig</name>
    <dbReference type="NCBI Taxonomy" id="10141"/>
    <lineage>
        <taxon>Eukaryota</taxon>
        <taxon>Metazoa</taxon>
        <taxon>Chordata</taxon>
        <taxon>Craniata</taxon>
        <taxon>Vertebrata</taxon>
        <taxon>Euteleostomi</taxon>
        <taxon>Mammalia</taxon>
        <taxon>Eutheria</taxon>
        <taxon>Euarchontoglires</taxon>
        <taxon>Glires</taxon>
        <taxon>Rodentia</taxon>
        <taxon>Hystricomorpha</taxon>
        <taxon>Caviidae</taxon>
        <taxon>Cavia</taxon>
    </lineage>
</organism>
<gene>
    <name evidence="18" type="primary">Zscan30</name>
</gene>
<dbReference type="FunFam" id="3.30.160.60:FF:001561">
    <property type="entry name" value="Zinc finger and SCAN domain containing 30"/>
    <property type="match status" value="1"/>
</dbReference>
<dbReference type="PANTHER" id="PTHR23226:SF366">
    <property type="entry name" value="ZINC FINGER PROTEIN ZFP2"/>
    <property type="match status" value="1"/>
</dbReference>
<proteinExistence type="inferred from homology"/>
<keyword evidence="4" id="KW-1017">Isopeptide bond</keyword>
<feature type="domain" description="SCAN box" evidence="17">
    <location>
        <begin position="48"/>
        <end position="130"/>
    </location>
</feature>
<protein>
    <recommendedName>
        <fullName evidence="20">Zinc finger and SCAN domain containing 30</fullName>
    </recommendedName>
</protein>
<dbReference type="SUPFAM" id="SSF47353">
    <property type="entry name" value="Retrovirus capsid dimerization domain-like"/>
    <property type="match status" value="1"/>
</dbReference>
<dbReference type="Pfam" id="PF02023">
    <property type="entry name" value="SCAN"/>
    <property type="match status" value="1"/>
</dbReference>
<reference evidence="18" key="3">
    <citation type="submission" date="2025-09" db="UniProtKB">
        <authorList>
            <consortium name="Ensembl"/>
        </authorList>
    </citation>
    <scope>IDENTIFICATION</scope>
    <source>
        <strain evidence="18">2N</strain>
    </source>
</reference>
<feature type="domain" description="C2H2-type" evidence="16">
    <location>
        <begin position="450"/>
        <end position="477"/>
    </location>
</feature>
<evidence type="ECO:0000256" key="2">
    <source>
        <dbReference type="ARBA" id="ARBA00004123"/>
    </source>
</evidence>
<feature type="domain" description="C2H2-type" evidence="16">
    <location>
        <begin position="310"/>
        <end position="337"/>
    </location>
</feature>
<feature type="domain" description="C2H2-type" evidence="16">
    <location>
        <begin position="478"/>
        <end position="505"/>
    </location>
</feature>
<dbReference type="InterPro" id="IPR036236">
    <property type="entry name" value="Znf_C2H2_sf"/>
</dbReference>
<dbReference type="FunFam" id="3.30.160.60:FF:001697">
    <property type="entry name" value="zinc finger protein 623"/>
    <property type="match status" value="1"/>
</dbReference>
<name>A0A286XJ43_CAVPO</name>
<dbReference type="OMA" id="NQCKSEA"/>
<dbReference type="OrthoDB" id="6077919at2759"/>
<dbReference type="FunFam" id="3.30.160.60:FF:000016">
    <property type="entry name" value="zinc finger protein 37 homolog"/>
    <property type="match status" value="1"/>
</dbReference>
<evidence type="ECO:0000259" key="17">
    <source>
        <dbReference type="PROSITE" id="PS50804"/>
    </source>
</evidence>
<feature type="domain" description="C2H2-type" evidence="16">
    <location>
        <begin position="394"/>
        <end position="421"/>
    </location>
</feature>
<keyword evidence="7 14" id="KW-0863">Zinc-finger</keyword>
<evidence type="ECO:0000256" key="6">
    <source>
        <dbReference type="ARBA" id="ARBA00022737"/>
    </source>
</evidence>
<dbReference type="Ensembl" id="ENSCPOT00000043155.1">
    <property type="protein sequence ID" value="ENSCPOP00000025431.1"/>
    <property type="gene ID" value="ENSCPOG00000037659.1"/>
</dbReference>
<dbReference type="CDD" id="cd07936">
    <property type="entry name" value="SCAN"/>
    <property type="match status" value="1"/>
</dbReference>
<dbReference type="GO" id="GO:0042802">
    <property type="term" value="F:identical protein binding"/>
    <property type="evidence" value="ECO:0007669"/>
    <property type="project" value="UniProtKB-ARBA"/>
</dbReference>
<comment type="similarity">
    <text evidence="3">Belongs to the krueppel C2H2-type zinc-finger protein family.</text>
</comment>
<sequence>MSGEATVLAHYAAREQEGLTVVKVEEENYVWGKDCVLQEASQSQEVFRQRFRQFGYSDSAGPREALRQLQELCCQWLRPEAHTKEQILELLVLEQFLAILPQELQACMQRHRPENGEEAVTLLEELEREFDGPSQQGSDGHQEMVWKEMKPTSLCSLPQPLENQCKNETQEPQAFCEKDGKMVNDEVLTVKQEIIESVASAALISSGRLRGETASGQIVEDLGHLDNAEKQRGSVAWNTVSQLSSQETQVSLATFSKKIPAEQSIFESNEIMEHKIHTGKHYECFDCGKTFCQSSKLTRHQRIHTGERPQACTQCDKAFSLSSDLIRHQRVHSGKRTYECCECGKTFRGSLELIGHQRIHTGEKPYKCGECGKAFSQSSALNQHKKIHTGDKAYECTECGKAFGRSSSLIQHQRIHTGEKPYECHECGKAFRGSSELTRHRRIHTGEKPYECAECGKAFSRSSALIQHKKIHTGDKAYECTECGKAFGRSSSLIEHQRIHTGEKPYECNECGKSFNQSSALTQHQRIHTGEKPYECSECRKTFRHRSALMRHQRTHTRV</sequence>
<dbReference type="GO" id="GO:0005634">
    <property type="term" value="C:nucleus"/>
    <property type="evidence" value="ECO:0007669"/>
    <property type="project" value="UniProtKB-SubCell"/>
</dbReference>
<feature type="domain" description="C2H2-type" evidence="16">
    <location>
        <begin position="506"/>
        <end position="533"/>
    </location>
</feature>
<feature type="domain" description="C2H2-type" evidence="16">
    <location>
        <begin position="534"/>
        <end position="559"/>
    </location>
</feature>
<dbReference type="GO" id="GO:0008270">
    <property type="term" value="F:zinc ion binding"/>
    <property type="evidence" value="ECO:0007669"/>
    <property type="project" value="UniProtKB-KW"/>
</dbReference>
<evidence type="ECO:0000256" key="12">
    <source>
        <dbReference type="ARBA" id="ARBA00023163"/>
    </source>
</evidence>
<dbReference type="SMART" id="SM00431">
    <property type="entry name" value="SCAN"/>
    <property type="match status" value="1"/>
</dbReference>
<evidence type="ECO:0000256" key="4">
    <source>
        <dbReference type="ARBA" id="ARBA00022499"/>
    </source>
</evidence>
<keyword evidence="9" id="KW-0832">Ubl conjugation</keyword>
<comment type="subcellular location">
    <subcellularLocation>
        <location evidence="2 15">Nucleus</location>
    </subcellularLocation>
</comment>
<dbReference type="InterPro" id="IPR003309">
    <property type="entry name" value="SCAN_dom"/>
</dbReference>
<dbReference type="Gene3D" id="1.10.4020.10">
    <property type="entry name" value="DNA breaking-rejoining enzymes"/>
    <property type="match status" value="1"/>
</dbReference>
<keyword evidence="10" id="KW-0805">Transcription regulation</keyword>
<evidence type="ECO:0000313" key="18">
    <source>
        <dbReference type="Ensembl" id="ENSCPOP00000025431.1"/>
    </source>
</evidence>
<dbReference type="Proteomes" id="UP000005447">
    <property type="component" value="Unassembled WGS sequence"/>
</dbReference>
<dbReference type="Pfam" id="PF00096">
    <property type="entry name" value="zf-C2H2"/>
    <property type="match status" value="10"/>
</dbReference>
<dbReference type="SMART" id="SM00355">
    <property type="entry name" value="ZnF_C2H2"/>
    <property type="match status" value="10"/>
</dbReference>